<dbReference type="EMBL" id="NFZX01000008">
    <property type="protein sequence ID" value="RFA35952.1"/>
    <property type="molecule type" value="Genomic_DNA"/>
</dbReference>
<dbReference type="InterPro" id="IPR027417">
    <property type="entry name" value="P-loop_NTPase"/>
</dbReference>
<organism evidence="1 2">
    <name type="scientific">Virgibacillus dokdonensis</name>
    <dbReference type="NCBI Taxonomy" id="302167"/>
    <lineage>
        <taxon>Bacteria</taxon>
        <taxon>Bacillati</taxon>
        <taxon>Bacillota</taxon>
        <taxon>Bacilli</taxon>
        <taxon>Bacillales</taxon>
        <taxon>Bacillaceae</taxon>
        <taxon>Virgibacillus</taxon>
    </lineage>
</organism>
<dbReference type="SUPFAM" id="SSF52540">
    <property type="entry name" value="P-loop containing nucleoside triphosphate hydrolases"/>
    <property type="match status" value="1"/>
</dbReference>
<proteinExistence type="predicted"/>
<accession>A0A3E0WSK5</accession>
<protein>
    <recommendedName>
        <fullName evidence="3">Uridine kinase</fullName>
    </recommendedName>
</protein>
<dbReference type="RefSeq" id="WP_116277655.1">
    <property type="nucleotide sequence ID" value="NZ_NFZX01000008.1"/>
</dbReference>
<dbReference type="Gene3D" id="3.40.50.300">
    <property type="entry name" value="P-loop containing nucleotide triphosphate hydrolases"/>
    <property type="match status" value="1"/>
</dbReference>
<comment type="caution">
    <text evidence="1">The sequence shown here is derived from an EMBL/GenBank/DDBJ whole genome shotgun (WGS) entry which is preliminary data.</text>
</comment>
<dbReference type="Proteomes" id="UP000256488">
    <property type="component" value="Unassembled WGS sequence"/>
</dbReference>
<evidence type="ECO:0000313" key="1">
    <source>
        <dbReference type="EMBL" id="RFA35952.1"/>
    </source>
</evidence>
<evidence type="ECO:0008006" key="3">
    <source>
        <dbReference type="Google" id="ProtNLM"/>
    </source>
</evidence>
<sequence length="83" mass="9528">MDKTYVVSISGVSGSGKTTIAKQLEAEYDNAIALYFDDYHFANAPTDFASWVKRGANYNEWKLDPFVHDVKRYYETANLTIFF</sequence>
<gene>
    <name evidence="1" type="ORF">CAI16_05820</name>
</gene>
<evidence type="ECO:0000313" key="2">
    <source>
        <dbReference type="Proteomes" id="UP000256488"/>
    </source>
</evidence>
<dbReference type="AlphaFoldDB" id="A0A3E0WSK5"/>
<name>A0A3E0WSK5_9BACI</name>
<reference evidence="1 2" key="1">
    <citation type="submission" date="2017-05" db="EMBL/GenBank/DDBJ databases">
        <title>Virgibacillus sp. AK90 isolated from a saltern of Kakinada, India.</title>
        <authorList>
            <person name="Gupta V."/>
            <person name="Sidhu C."/>
            <person name="Korpole S."/>
            <person name="Pinnaka A.K."/>
        </authorList>
    </citation>
    <scope>NUCLEOTIDE SEQUENCE [LARGE SCALE GENOMIC DNA]</scope>
    <source>
        <strain evidence="1 2">AK90</strain>
    </source>
</reference>